<evidence type="ECO:0000256" key="1">
    <source>
        <dbReference type="ARBA" id="ARBA00009477"/>
    </source>
</evidence>
<dbReference type="EMBL" id="SJPT01000003">
    <property type="protein sequence ID" value="TWU24218.1"/>
    <property type="molecule type" value="Genomic_DNA"/>
</dbReference>
<feature type="domain" description="CusB-like beta-barrel" evidence="3">
    <location>
        <begin position="230"/>
        <end position="301"/>
    </location>
</feature>
<dbReference type="PANTHER" id="PTHR30469">
    <property type="entry name" value="MULTIDRUG RESISTANCE PROTEIN MDTA"/>
    <property type="match status" value="1"/>
</dbReference>
<dbReference type="Gene3D" id="2.40.50.100">
    <property type="match status" value="1"/>
</dbReference>
<gene>
    <name evidence="4" type="primary">mdtA_1</name>
    <name evidence="4" type="ORF">Pla52o_21440</name>
</gene>
<comment type="caution">
    <text evidence="4">The sequence shown here is derived from an EMBL/GenBank/DDBJ whole genome shotgun (WGS) entry which is preliminary data.</text>
</comment>
<evidence type="ECO:0000313" key="4">
    <source>
        <dbReference type="EMBL" id="TWU24218.1"/>
    </source>
</evidence>
<dbReference type="OrthoDB" id="9806939at2"/>
<reference evidence="4 5" key="1">
    <citation type="submission" date="2019-02" db="EMBL/GenBank/DDBJ databases">
        <title>Deep-cultivation of Planctomycetes and their phenomic and genomic characterization uncovers novel biology.</title>
        <authorList>
            <person name="Wiegand S."/>
            <person name="Jogler M."/>
            <person name="Boedeker C."/>
            <person name="Pinto D."/>
            <person name="Vollmers J."/>
            <person name="Rivas-Marin E."/>
            <person name="Kohn T."/>
            <person name="Peeters S.H."/>
            <person name="Heuer A."/>
            <person name="Rast P."/>
            <person name="Oberbeckmann S."/>
            <person name="Bunk B."/>
            <person name="Jeske O."/>
            <person name="Meyerdierks A."/>
            <person name="Storesund J.E."/>
            <person name="Kallscheuer N."/>
            <person name="Luecker S."/>
            <person name="Lage O.M."/>
            <person name="Pohl T."/>
            <person name="Merkel B.J."/>
            <person name="Hornburger P."/>
            <person name="Mueller R.-W."/>
            <person name="Bruemmer F."/>
            <person name="Labrenz M."/>
            <person name="Spormann A.M."/>
            <person name="Op Den Camp H."/>
            <person name="Overmann J."/>
            <person name="Amann R."/>
            <person name="Jetten M.S.M."/>
            <person name="Mascher T."/>
            <person name="Medema M.H."/>
            <person name="Devos D.P."/>
            <person name="Kaster A.-K."/>
            <person name="Ovreas L."/>
            <person name="Rohde M."/>
            <person name="Galperin M.Y."/>
            <person name="Jogler C."/>
        </authorList>
    </citation>
    <scope>NUCLEOTIDE SEQUENCE [LARGE SCALE GENOMIC DNA]</scope>
    <source>
        <strain evidence="4 5">Pla52o</strain>
    </source>
</reference>
<evidence type="ECO:0000313" key="5">
    <source>
        <dbReference type="Proteomes" id="UP000316304"/>
    </source>
</evidence>
<dbReference type="NCBIfam" id="TIGR01730">
    <property type="entry name" value="RND_mfp"/>
    <property type="match status" value="1"/>
</dbReference>
<name>A0A5C6CIE9_9BACT</name>
<keyword evidence="5" id="KW-1185">Reference proteome</keyword>
<dbReference type="GO" id="GO:0015562">
    <property type="term" value="F:efflux transmembrane transporter activity"/>
    <property type="evidence" value="ECO:0007669"/>
    <property type="project" value="TreeGrafter"/>
</dbReference>
<dbReference type="Gene3D" id="1.10.287.470">
    <property type="entry name" value="Helix hairpin bin"/>
    <property type="match status" value="1"/>
</dbReference>
<dbReference type="PANTHER" id="PTHR30469:SF15">
    <property type="entry name" value="HLYD FAMILY OF SECRETION PROTEINS"/>
    <property type="match status" value="1"/>
</dbReference>
<dbReference type="Gene3D" id="2.40.30.170">
    <property type="match status" value="1"/>
</dbReference>
<dbReference type="RefSeq" id="WP_146594445.1">
    <property type="nucleotide sequence ID" value="NZ_SJPT01000003.1"/>
</dbReference>
<dbReference type="SUPFAM" id="SSF111369">
    <property type="entry name" value="HlyD-like secretion proteins"/>
    <property type="match status" value="1"/>
</dbReference>
<protein>
    <submittedName>
        <fullName evidence="4">Multidrug resistance protein MdtA</fullName>
    </submittedName>
</protein>
<proteinExistence type="inferred from homology"/>
<comment type="similarity">
    <text evidence="1">Belongs to the membrane fusion protein (MFP) (TC 8.A.1) family.</text>
</comment>
<dbReference type="Proteomes" id="UP000316304">
    <property type="component" value="Unassembled WGS sequence"/>
</dbReference>
<organism evidence="4 5">
    <name type="scientific">Novipirellula galeiformis</name>
    <dbReference type="NCBI Taxonomy" id="2528004"/>
    <lineage>
        <taxon>Bacteria</taxon>
        <taxon>Pseudomonadati</taxon>
        <taxon>Planctomycetota</taxon>
        <taxon>Planctomycetia</taxon>
        <taxon>Pirellulales</taxon>
        <taxon>Pirellulaceae</taxon>
        <taxon>Novipirellula</taxon>
    </lineage>
</organism>
<dbReference type="GO" id="GO:1990281">
    <property type="term" value="C:efflux pump complex"/>
    <property type="evidence" value="ECO:0007669"/>
    <property type="project" value="TreeGrafter"/>
</dbReference>
<evidence type="ECO:0000259" key="3">
    <source>
        <dbReference type="Pfam" id="PF25954"/>
    </source>
</evidence>
<evidence type="ECO:0000256" key="2">
    <source>
        <dbReference type="SAM" id="Coils"/>
    </source>
</evidence>
<keyword evidence="2" id="KW-0175">Coiled coil</keyword>
<dbReference type="InterPro" id="IPR006143">
    <property type="entry name" value="RND_pump_MFP"/>
</dbReference>
<dbReference type="AlphaFoldDB" id="A0A5C6CIE9"/>
<accession>A0A5C6CIE9</accession>
<sequence>MKRSTKSTLAVKSLATKPLAQLVFSATILWGIGVGPVSLNPIASAQTSAFSQQHLLVYDGFTEPEHDIMVAAAEVGLLIAMDVNIGERVEAGQTIGRLDNEIQASAVKLAELQARMKANEQAAAVEADLQRKRLTMVRELAEKKMARPDELRRTEADLEIADAKLLAAQEQTHLRRLELERYQLQLDRRQIVSPVRGVIAELFREPGEYVSPSDPVIARLLVIDRLIAVFNVPAEEITRMQVGTPARIFLRSIGKTIETKIVSIAPNIDGESGTVRVRVELDNADHELRPGDRCTLSISGSSVGAPGRAGDSVSAVKQFAPFSVQEGLTR</sequence>
<dbReference type="InterPro" id="IPR058792">
    <property type="entry name" value="Beta-barrel_RND_2"/>
</dbReference>
<dbReference type="Pfam" id="PF25954">
    <property type="entry name" value="Beta-barrel_RND_2"/>
    <property type="match status" value="1"/>
</dbReference>
<feature type="coiled-coil region" evidence="2">
    <location>
        <begin position="151"/>
        <end position="180"/>
    </location>
</feature>